<dbReference type="KEGG" id="proe:H9L23_07700"/>
<dbReference type="CDD" id="cd05930">
    <property type="entry name" value="A_NRPS"/>
    <property type="match status" value="1"/>
</dbReference>
<evidence type="ECO:0000259" key="5">
    <source>
        <dbReference type="PROSITE" id="PS50075"/>
    </source>
</evidence>
<feature type="domain" description="Carrier" evidence="5">
    <location>
        <begin position="1898"/>
        <end position="1973"/>
    </location>
</feature>
<name>A0A7G9QKS9_9SPHI</name>
<dbReference type="Gene3D" id="3.40.50.980">
    <property type="match status" value="2"/>
</dbReference>
<protein>
    <submittedName>
        <fullName evidence="6">Amino acid adenylation domain-containing protein</fullName>
    </submittedName>
</protein>
<dbReference type="InterPro" id="IPR010071">
    <property type="entry name" value="AA_adenyl_dom"/>
</dbReference>
<dbReference type="InterPro" id="IPR023213">
    <property type="entry name" value="CAT-like_dom_sf"/>
</dbReference>
<dbReference type="Gene3D" id="3.40.50.12780">
    <property type="entry name" value="N-terminal domain of ligase-like"/>
    <property type="match status" value="1"/>
</dbReference>
<organism evidence="6 7">
    <name type="scientific">Pedobacter roseus</name>
    <dbReference type="NCBI Taxonomy" id="336820"/>
    <lineage>
        <taxon>Bacteria</taxon>
        <taxon>Pseudomonadati</taxon>
        <taxon>Bacteroidota</taxon>
        <taxon>Sphingobacteriia</taxon>
        <taxon>Sphingobacteriales</taxon>
        <taxon>Sphingobacteriaceae</taxon>
        <taxon>Pedobacter</taxon>
    </lineage>
</organism>
<dbReference type="InterPro" id="IPR045851">
    <property type="entry name" value="AMP-bd_C_sf"/>
</dbReference>
<dbReference type="GO" id="GO:0031177">
    <property type="term" value="F:phosphopantetheine binding"/>
    <property type="evidence" value="ECO:0007669"/>
    <property type="project" value="TreeGrafter"/>
</dbReference>
<evidence type="ECO:0000313" key="7">
    <source>
        <dbReference type="Proteomes" id="UP000515806"/>
    </source>
</evidence>
<dbReference type="EMBL" id="CP060723">
    <property type="protein sequence ID" value="QNN43954.1"/>
    <property type="molecule type" value="Genomic_DNA"/>
</dbReference>
<dbReference type="Pfam" id="PF00501">
    <property type="entry name" value="AMP-binding"/>
    <property type="match status" value="2"/>
</dbReference>
<dbReference type="Gene3D" id="3.30.559.10">
    <property type="entry name" value="Chloramphenicol acetyltransferase-like domain"/>
    <property type="match status" value="2"/>
</dbReference>
<accession>A0A7G9QKS9</accession>
<dbReference type="GO" id="GO:0043041">
    <property type="term" value="P:amino acid activation for nonribosomal peptide biosynthetic process"/>
    <property type="evidence" value="ECO:0007669"/>
    <property type="project" value="TreeGrafter"/>
</dbReference>
<keyword evidence="3" id="KW-0596">Phosphopantetheine</keyword>
<evidence type="ECO:0000256" key="4">
    <source>
        <dbReference type="ARBA" id="ARBA00022553"/>
    </source>
</evidence>
<dbReference type="PANTHER" id="PTHR45527">
    <property type="entry name" value="NONRIBOSOMAL PEPTIDE SYNTHETASE"/>
    <property type="match status" value="1"/>
</dbReference>
<proteinExistence type="inferred from homology"/>
<dbReference type="FunFam" id="1.10.1200.10:FF:000005">
    <property type="entry name" value="Nonribosomal peptide synthetase 1"/>
    <property type="match status" value="1"/>
</dbReference>
<dbReference type="GO" id="GO:0005829">
    <property type="term" value="C:cytosol"/>
    <property type="evidence" value="ECO:0007669"/>
    <property type="project" value="TreeGrafter"/>
</dbReference>
<dbReference type="SUPFAM" id="SSF56801">
    <property type="entry name" value="Acetyl-CoA synthetase-like"/>
    <property type="match status" value="2"/>
</dbReference>
<dbReference type="PROSITE" id="PS50075">
    <property type="entry name" value="CARRIER"/>
    <property type="match status" value="2"/>
</dbReference>
<dbReference type="PROSITE" id="PS00455">
    <property type="entry name" value="AMP_BINDING"/>
    <property type="match status" value="2"/>
</dbReference>
<dbReference type="InterPro" id="IPR025110">
    <property type="entry name" value="AMP-bd_C"/>
</dbReference>
<evidence type="ECO:0000256" key="2">
    <source>
        <dbReference type="ARBA" id="ARBA00006432"/>
    </source>
</evidence>
<dbReference type="InterPro" id="IPR036736">
    <property type="entry name" value="ACP-like_sf"/>
</dbReference>
<dbReference type="InterPro" id="IPR000873">
    <property type="entry name" value="AMP-dep_synth/lig_dom"/>
</dbReference>
<evidence type="ECO:0000256" key="1">
    <source>
        <dbReference type="ARBA" id="ARBA00001957"/>
    </source>
</evidence>
<dbReference type="Pfam" id="PF00550">
    <property type="entry name" value="PP-binding"/>
    <property type="match status" value="2"/>
</dbReference>
<dbReference type="Pfam" id="PF13193">
    <property type="entry name" value="AMP-binding_C"/>
    <property type="match status" value="2"/>
</dbReference>
<dbReference type="CDD" id="cd19531">
    <property type="entry name" value="LCL_NRPS-like"/>
    <property type="match status" value="1"/>
</dbReference>
<dbReference type="PROSITE" id="PS00012">
    <property type="entry name" value="PHOSPHOPANTETHEINE"/>
    <property type="match status" value="1"/>
</dbReference>
<dbReference type="InterPro" id="IPR042099">
    <property type="entry name" value="ANL_N_sf"/>
</dbReference>
<dbReference type="PRINTS" id="PR00154">
    <property type="entry name" value="AMPBINDING"/>
</dbReference>
<comment type="similarity">
    <text evidence="2">Belongs to the ATP-dependent AMP-binding enzyme family.</text>
</comment>
<dbReference type="InterPro" id="IPR020459">
    <property type="entry name" value="AMP-binding"/>
</dbReference>
<dbReference type="GO" id="GO:0003824">
    <property type="term" value="F:catalytic activity"/>
    <property type="evidence" value="ECO:0007669"/>
    <property type="project" value="InterPro"/>
</dbReference>
<dbReference type="Pfam" id="PF00668">
    <property type="entry name" value="Condensation"/>
    <property type="match status" value="2"/>
</dbReference>
<keyword evidence="7" id="KW-1185">Reference proteome</keyword>
<gene>
    <name evidence="6" type="ORF">H9L23_07700</name>
</gene>
<evidence type="ECO:0000313" key="6">
    <source>
        <dbReference type="EMBL" id="QNN43954.1"/>
    </source>
</evidence>
<dbReference type="InterPro" id="IPR009081">
    <property type="entry name" value="PP-bd_ACP"/>
</dbReference>
<dbReference type="NCBIfam" id="TIGR01733">
    <property type="entry name" value="AA-adenyl-dom"/>
    <property type="match status" value="2"/>
</dbReference>
<dbReference type="Gene3D" id="3.30.300.30">
    <property type="match status" value="2"/>
</dbReference>
<dbReference type="SUPFAM" id="SSF47336">
    <property type="entry name" value="ACP-like"/>
    <property type="match status" value="2"/>
</dbReference>
<dbReference type="FunFam" id="3.30.300.30:FF:000010">
    <property type="entry name" value="Enterobactin synthetase component F"/>
    <property type="match status" value="2"/>
</dbReference>
<evidence type="ECO:0000256" key="3">
    <source>
        <dbReference type="ARBA" id="ARBA00022450"/>
    </source>
</evidence>
<dbReference type="Gene3D" id="2.30.38.10">
    <property type="entry name" value="Luciferase, Domain 3"/>
    <property type="match status" value="1"/>
</dbReference>
<dbReference type="Gene3D" id="1.10.1200.10">
    <property type="entry name" value="ACP-like"/>
    <property type="match status" value="2"/>
</dbReference>
<dbReference type="InterPro" id="IPR001242">
    <property type="entry name" value="Condensation_dom"/>
</dbReference>
<dbReference type="InterPro" id="IPR006162">
    <property type="entry name" value="Ppantetheine_attach_site"/>
</dbReference>
<dbReference type="Gene3D" id="3.30.559.30">
    <property type="entry name" value="Nonribosomal peptide synthetase, condensation domain"/>
    <property type="match status" value="2"/>
</dbReference>
<dbReference type="SUPFAM" id="SSF52777">
    <property type="entry name" value="CoA-dependent acyltransferases"/>
    <property type="match status" value="4"/>
</dbReference>
<comment type="cofactor">
    <cofactor evidence="1">
        <name>pantetheine 4'-phosphate</name>
        <dbReference type="ChEBI" id="CHEBI:47942"/>
    </cofactor>
</comment>
<dbReference type="Proteomes" id="UP000515806">
    <property type="component" value="Chromosome"/>
</dbReference>
<dbReference type="PANTHER" id="PTHR45527:SF1">
    <property type="entry name" value="FATTY ACID SYNTHASE"/>
    <property type="match status" value="1"/>
</dbReference>
<dbReference type="FunFam" id="3.40.50.980:FF:000001">
    <property type="entry name" value="Non-ribosomal peptide synthetase"/>
    <property type="match status" value="2"/>
</dbReference>
<keyword evidence="4" id="KW-0597">Phosphoprotein</keyword>
<dbReference type="InterPro" id="IPR020845">
    <property type="entry name" value="AMP-binding_CS"/>
</dbReference>
<sequence>MRLSVVFLGDGRYEFVWSHHHILMDGWCVGILIKEFFGFYYNSLEGMPTELGRPHLYSRYIEWLGAVDEKKSLGYWTDYLNGYNTLSVLPKSKKGNGGARKEQVLTIDGDIRSSLRSLCIELGVTENTFVQAAWGLLLGRYNNTDDVVFGSVVSGRPADIEGIEDMVGLFSNTIPVRVRARGGMCFRDLLKEVQQEAISGMEHHYVQLAEIQSLSGVGGALFDHILVFENYPVQEIIPDNKSKQPKLKLLSSKTMETSNYDFALIILPNTNFNIQFHYDQNVFSDESVRQLCRHLKAIIHKLILNSHADISCFDFVDLEEQQKILYSFNHTPNLFSEKRTVIDMFEEQVKNSPDGLCLDFEGNSLTYNEVNIRANQLANYLHINFNIRRGDLIGILLDRSDWMIVSILGVLKSGAAYVPIDVDYPNDRINYIIKDSGCKLILDNSQILKFIECRKELDCLNNKKRSGLNDLAYVIYTSGSTGNPKGVMIEHSSLSNRIIYFQEYYEITTLDVMFFYRSFSFDGSIEEYLLPLMIGAKCYLASSDFKLNLLDNLVNAIELNSVTKINMPPALLGEIINSDQPEIISKLKSLKHLVSGGDKISLKTVSAVLSKLSCKLYNSYGPTENTIDSTNYLIEKVDPDVSSIPIGRPISNSRVYILDVSGHLCGIGIPGEICVSGAGLARGYLNRPELTAERFVPNPYLAGELMYLTGDIGRWLPDGNIEFLGRADDQVKVRGYRIELGEIESVLQGHADVDSCVVVARENSSGDKDLIAYVVGSEGLDVSVLRGYLGGILPQYMVPGHYVGLASLPLTPNGKVDRRSLPDPDGLELGSGREYVAPRTETERALVSIWQDVLGKEGIGVKDNFFELGGHSLKVILLSGQIHKKMDIRLALKDFFEHPLLEEQSMLIEQAQKDSFSFISAVPGSGSYALSSSQRRLWILSQFPEANVAYNMPGVYVFSGSVNADGLFHSFSQLQERHEILRTVFREDGEGVVRQVVLTSSESGFFLEQRDLQGKDASFVDSVVESDFVRPFDLSSGPLFRAGLYRVSQDRWVFTYVMHHIISDGWSMGILIRELLSLYNSYVLGEENALSPLRIQYRDYAAWQQAELSGSRYEEHRSYWLDHLSGKLPVLELLGGRARPSVKTYNGGVVHRMLGSDLSSGLRSLSQERGATLFMGLLACVNVLLYRYSGQSDLIIGTPMAGREHSDLEDQIGFYVNTVALRSRFSGSDSFLELVDHVRGVSLGAYEHQAYPFDELLEELHLQRDMSRSPLFNILVDFHDLRERGSIKELSYNSLNVEPYKNIERGISKYDITFYFSLSVQGLGLSIEYNSDIYDEPAMLRMSGHFEHLLSGLLSSPDAPVGDIDYLGTVERSLLLGDFNSTGSDYPRDRSIVDLFEEQVLLCPEHTAVVFGSVRLSYSELNMLSNRLAHYLREVHGIGAGDLVGILQDRSDLLIVSILGVLKSGGAYVPIDPDYPRDRIDYMLRDSGCGILLTQTEYVFGLESFPGELFAVDIQLSGLDTSAENPVGVSGADDLAYVIYTSGSTGMAKGCSVTMSSLFNYVHWSNGYYFEGLESVNFGFYTSLSFDLTITSIFCSLTQGGILTVYGSYEELTDIFSSVFSDDSFVNCIKLTPSHIHVLAHLSLSSSTVSRVIIGGEQVLSFHIKTLKELGGSLMRIYNEYGPTESTVGVIVNEVEKVDPDVSSIPIGRPISNSRVYILDVSGHLCGIGIPGEICVSGAGLARGYLNRPELTAERFVPNPYLAGELMYLTGDIGRWLPDGNIEFLGRADDQVKVRGYRIELGEIESVLQGHADVDSCVVVARENSSGDKDLIAYVVGSEGLDVSVLRGYLGGILPQYMVPGHYVGLASLPLTPNGKVDRRSLPDPEGLELGSGREYVAPRTETERALVSIWQDVLGKEGIGVKDNFFELGGDSLSMIKFIVILKNKMSYKLEVKELLLNSTIFQMSILMENRNENQKQNNTELYK</sequence>
<dbReference type="GO" id="GO:0044550">
    <property type="term" value="P:secondary metabolite biosynthetic process"/>
    <property type="evidence" value="ECO:0007669"/>
    <property type="project" value="TreeGrafter"/>
</dbReference>
<reference evidence="6 7" key="1">
    <citation type="submission" date="2020-08" db="EMBL/GenBank/DDBJ databases">
        <title>Genome sequence of Pedobacter roseus KACC 11594T.</title>
        <authorList>
            <person name="Hyun D.-W."/>
            <person name="Bae J.-W."/>
        </authorList>
    </citation>
    <scope>NUCLEOTIDE SEQUENCE [LARGE SCALE GENOMIC DNA]</scope>
    <source>
        <strain evidence="6 7">KACC 11594</strain>
    </source>
</reference>
<feature type="domain" description="Carrier" evidence="5">
    <location>
        <begin position="837"/>
        <end position="912"/>
    </location>
</feature>
<dbReference type="NCBIfam" id="NF003417">
    <property type="entry name" value="PRK04813.1"/>
    <property type="match status" value="2"/>
</dbReference>